<gene>
    <name evidence="1" type="primary">casB</name>
    <name evidence="1" type="ORF">CGZ91_11040</name>
</gene>
<dbReference type="InterPro" id="IPR013382">
    <property type="entry name" value="CRISPR-assoc_prot_Cse2"/>
</dbReference>
<keyword evidence="2" id="KW-1185">Reference proteome</keyword>
<sequence length="171" mass="19193">MVDDKGQLTVEGGGGALAALRRNHGTEPGDDFTTLRWYRHLRPDGRISNQLRAEHACLIAFGRHQQGQPFAVHQSGRPFGSALREVRRSGKFSEDALDSRVSQFATAGQMTELAHHLTSLVELMGATKRPITFDYTALFWDLVNIQNELRAGAVRRRWGAAYFQTNKNEEE</sequence>
<evidence type="ECO:0000313" key="1">
    <source>
        <dbReference type="EMBL" id="OYN89562.1"/>
    </source>
</evidence>
<dbReference type="OrthoDB" id="4808431at2"/>
<dbReference type="Pfam" id="PF09485">
    <property type="entry name" value="CRISPR_Cse2"/>
    <property type="match status" value="1"/>
</dbReference>
<comment type="caution">
    <text evidence="1">The sequence shown here is derived from an EMBL/GenBank/DDBJ whole genome shotgun (WGS) entry which is preliminary data.</text>
</comment>
<protein>
    <submittedName>
        <fullName evidence="1">Type I-E CRISPR-associated protein Cse2/CasB</fullName>
    </submittedName>
</protein>
<evidence type="ECO:0000313" key="2">
    <source>
        <dbReference type="Proteomes" id="UP000216300"/>
    </source>
</evidence>
<dbReference type="Gene3D" id="1.10.520.40">
    <property type="entry name" value="CRISPR-associated protein Cse2"/>
    <property type="match status" value="1"/>
</dbReference>
<organism evidence="1 2">
    <name type="scientific">Parenemella sanctibonifatiensis</name>
    <dbReference type="NCBI Taxonomy" id="2016505"/>
    <lineage>
        <taxon>Bacteria</taxon>
        <taxon>Bacillati</taxon>
        <taxon>Actinomycetota</taxon>
        <taxon>Actinomycetes</taxon>
        <taxon>Propionibacteriales</taxon>
        <taxon>Propionibacteriaceae</taxon>
        <taxon>Parenemella</taxon>
    </lineage>
</organism>
<dbReference type="InterPro" id="IPR038287">
    <property type="entry name" value="Cse2_sf"/>
</dbReference>
<dbReference type="NCBIfam" id="TIGR02548">
    <property type="entry name" value="casB_cse2"/>
    <property type="match status" value="1"/>
</dbReference>
<dbReference type="AlphaFoldDB" id="A0A255EJE6"/>
<reference evidence="1 2" key="1">
    <citation type="submission" date="2017-07" db="EMBL/GenBank/DDBJ databases">
        <title>Draft whole genome sequences of clinical Proprionibacteriaceae strains.</title>
        <authorList>
            <person name="Bernier A.-M."/>
            <person name="Bernard K."/>
            <person name="Domingo M.-C."/>
        </authorList>
    </citation>
    <scope>NUCLEOTIDE SEQUENCE [LARGE SCALE GENOMIC DNA]</scope>
    <source>
        <strain evidence="1 2">NML 150081</strain>
    </source>
</reference>
<accession>A0A255EJE6</accession>
<dbReference type="EMBL" id="NMVJ01000009">
    <property type="protein sequence ID" value="OYN89562.1"/>
    <property type="molecule type" value="Genomic_DNA"/>
</dbReference>
<dbReference type="Proteomes" id="UP000216300">
    <property type="component" value="Unassembled WGS sequence"/>
</dbReference>
<proteinExistence type="predicted"/>
<name>A0A255EJE6_9ACTN</name>